<reference evidence="1 2" key="1">
    <citation type="journal article" date="2019" name="Nat. Ecol. Evol.">
        <title>Megaphylogeny resolves global patterns of mushroom evolution.</title>
        <authorList>
            <person name="Varga T."/>
            <person name="Krizsan K."/>
            <person name="Foldi C."/>
            <person name="Dima B."/>
            <person name="Sanchez-Garcia M."/>
            <person name="Sanchez-Ramirez S."/>
            <person name="Szollosi G.J."/>
            <person name="Szarkandi J.G."/>
            <person name="Papp V."/>
            <person name="Albert L."/>
            <person name="Andreopoulos W."/>
            <person name="Angelini C."/>
            <person name="Antonin V."/>
            <person name="Barry K.W."/>
            <person name="Bougher N.L."/>
            <person name="Buchanan P."/>
            <person name="Buyck B."/>
            <person name="Bense V."/>
            <person name="Catcheside P."/>
            <person name="Chovatia M."/>
            <person name="Cooper J."/>
            <person name="Damon W."/>
            <person name="Desjardin D."/>
            <person name="Finy P."/>
            <person name="Geml J."/>
            <person name="Haridas S."/>
            <person name="Hughes K."/>
            <person name="Justo A."/>
            <person name="Karasinski D."/>
            <person name="Kautmanova I."/>
            <person name="Kiss B."/>
            <person name="Kocsube S."/>
            <person name="Kotiranta H."/>
            <person name="LaButti K.M."/>
            <person name="Lechner B.E."/>
            <person name="Liimatainen K."/>
            <person name="Lipzen A."/>
            <person name="Lukacs Z."/>
            <person name="Mihaltcheva S."/>
            <person name="Morgado L.N."/>
            <person name="Niskanen T."/>
            <person name="Noordeloos M.E."/>
            <person name="Ohm R.A."/>
            <person name="Ortiz-Santana B."/>
            <person name="Ovrebo C."/>
            <person name="Racz N."/>
            <person name="Riley R."/>
            <person name="Savchenko A."/>
            <person name="Shiryaev A."/>
            <person name="Soop K."/>
            <person name="Spirin V."/>
            <person name="Szebenyi C."/>
            <person name="Tomsovsky M."/>
            <person name="Tulloss R.E."/>
            <person name="Uehling J."/>
            <person name="Grigoriev I.V."/>
            <person name="Vagvolgyi C."/>
            <person name="Papp T."/>
            <person name="Martin F.M."/>
            <person name="Miettinen O."/>
            <person name="Hibbett D.S."/>
            <person name="Nagy L.G."/>
        </authorList>
    </citation>
    <scope>NUCLEOTIDE SEQUENCE [LARGE SCALE GENOMIC DNA]</scope>
    <source>
        <strain evidence="1 2">HHB13444</strain>
    </source>
</reference>
<dbReference type="EMBL" id="ML211364">
    <property type="protein sequence ID" value="TFK83802.1"/>
    <property type="molecule type" value="Genomic_DNA"/>
</dbReference>
<protein>
    <submittedName>
        <fullName evidence="1">Uncharacterized protein</fullName>
    </submittedName>
</protein>
<evidence type="ECO:0000313" key="2">
    <source>
        <dbReference type="Proteomes" id="UP000308197"/>
    </source>
</evidence>
<accession>A0A5C3P3G2</accession>
<dbReference type="Proteomes" id="UP000308197">
    <property type="component" value="Unassembled WGS sequence"/>
</dbReference>
<name>A0A5C3P3G2_9APHY</name>
<dbReference type="Gene3D" id="3.40.970.10">
    <property type="entry name" value="Ribonuclease H1, N-terminal domain"/>
    <property type="match status" value="1"/>
</dbReference>
<keyword evidence="2" id="KW-1185">Reference proteome</keyword>
<sequence length="302" mass="32098">MSYSKLPVLSDDLDTIVPRFTASQLVRALLIVIGEDSQIKADDIDPRVFLCVGCVNRSVAGQRMMSFAWPDPEASEEDKLIVMLRRMMYPHRPTSPTPESAPAHTCTCAARGEGSKIISGSCSSASTNAEDMSGYGDNEPQDRPNLPYFHTWNPVDTLAGPPISAPVPQPAVVSAAVAVPALVAQPVAVPTPVAQPVAVAVPSPVRAPVAEVAPVPAAPMQGPFAPGYDYRVPYIAPVSDSTSWYVVSVGRRVGVFDISAVVNRATDGVPSNSRKCYPSRAAAIQAFEELQDMPGVIRSIDM</sequence>
<dbReference type="InterPro" id="IPR037056">
    <property type="entry name" value="RNase_H1_N_sf"/>
</dbReference>
<gene>
    <name evidence="1" type="ORF">K466DRAFT_602549</name>
</gene>
<organism evidence="1 2">
    <name type="scientific">Polyporus arcularius HHB13444</name>
    <dbReference type="NCBI Taxonomy" id="1314778"/>
    <lineage>
        <taxon>Eukaryota</taxon>
        <taxon>Fungi</taxon>
        <taxon>Dikarya</taxon>
        <taxon>Basidiomycota</taxon>
        <taxon>Agaricomycotina</taxon>
        <taxon>Agaricomycetes</taxon>
        <taxon>Polyporales</taxon>
        <taxon>Polyporaceae</taxon>
        <taxon>Polyporus</taxon>
    </lineage>
</organism>
<proteinExistence type="predicted"/>
<dbReference type="InParanoid" id="A0A5C3P3G2"/>
<evidence type="ECO:0000313" key="1">
    <source>
        <dbReference type="EMBL" id="TFK83802.1"/>
    </source>
</evidence>
<dbReference type="AlphaFoldDB" id="A0A5C3P3G2"/>